<organism evidence="2 3">
    <name type="scientific">Elsinoe australis</name>
    <dbReference type="NCBI Taxonomy" id="40998"/>
    <lineage>
        <taxon>Eukaryota</taxon>
        <taxon>Fungi</taxon>
        <taxon>Dikarya</taxon>
        <taxon>Ascomycota</taxon>
        <taxon>Pezizomycotina</taxon>
        <taxon>Dothideomycetes</taxon>
        <taxon>Dothideomycetidae</taxon>
        <taxon>Myriangiales</taxon>
        <taxon>Elsinoaceae</taxon>
        <taxon>Elsinoe</taxon>
    </lineage>
</organism>
<accession>A0A2P7ZAC0</accession>
<gene>
    <name evidence="2" type="ORF">B9Z65_2303</name>
</gene>
<comment type="caution">
    <text evidence="2">The sequence shown here is derived from an EMBL/GenBank/DDBJ whole genome shotgun (WGS) entry which is preliminary data.</text>
</comment>
<evidence type="ECO:0000313" key="3">
    <source>
        <dbReference type="Proteomes" id="UP000243723"/>
    </source>
</evidence>
<reference evidence="2 3" key="1">
    <citation type="submission" date="2017-05" db="EMBL/GenBank/DDBJ databases">
        <title>Draft genome sequence of Elsinoe australis.</title>
        <authorList>
            <person name="Cheng Q."/>
        </authorList>
    </citation>
    <scope>NUCLEOTIDE SEQUENCE [LARGE SCALE GENOMIC DNA]</scope>
    <source>
        <strain evidence="2 3">NL1</strain>
    </source>
</reference>
<dbReference type="Proteomes" id="UP000243723">
    <property type="component" value="Unassembled WGS sequence"/>
</dbReference>
<dbReference type="STRING" id="40998.A0A2P7ZAC0"/>
<dbReference type="AlphaFoldDB" id="A0A2P7ZAC0"/>
<keyword evidence="3" id="KW-1185">Reference proteome</keyword>
<feature type="region of interest" description="Disordered" evidence="1">
    <location>
        <begin position="193"/>
        <end position="232"/>
    </location>
</feature>
<proteinExistence type="predicted"/>
<feature type="compositionally biased region" description="Basic residues" evidence="1">
    <location>
        <begin position="193"/>
        <end position="202"/>
    </location>
</feature>
<evidence type="ECO:0000256" key="1">
    <source>
        <dbReference type="SAM" id="MobiDB-lite"/>
    </source>
</evidence>
<name>A0A2P7ZAC0_9PEZI</name>
<dbReference type="OrthoDB" id="3762912at2759"/>
<protein>
    <submittedName>
        <fullName evidence="2">Uncharacterized protein</fullName>
    </submittedName>
</protein>
<dbReference type="EMBL" id="NHZQ01000251">
    <property type="protein sequence ID" value="PSK45163.1"/>
    <property type="molecule type" value="Genomic_DNA"/>
</dbReference>
<evidence type="ECO:0000313" key="2">
    <source>
        <dbReference type="EMBL" id="PSK45163.1"/>
    </source>
</evidence>
<feature type="region of interest" description="Disordered" evidence="1">
    <location>
        <begin position="1"/>
        <end position="22"/>
    </location>
</feature>
<sequence length="454" mass="50893">MAFSSDSDEIHSLTQEEEQSLQTERIIFPTQHANKRKVSAAIFSVSSSSSSATNASTRSTGSVMYRQVTFQPDSTIDVPKYAESLEGLEFAGFATHHAEAIMTNWINRGDDNPDSFKMYIRAHLAKQNTITANSEDEKLRQLGIIEPYRQAILDPRFKAVRDTREIYFWAVETVMTNWSSIFALQGKLKQAAKRSQKKHKRQSLTSGTFAGPASAPTSSNATAAFSATPSDESHLPTAHIELVSEPPSKPPDHTFLYTGMSVCRDSEPLISDDGDLQFEFISTAPGGDFNSQDLALYMSEEKETAEVFRQYAERRCPSSESWIIRIAVPNDFLGSLDTKHIWYGYDWKYYVWLCRKALQLRAPRTYPEYCNAELLVGHICKKPDTKSIPDGEAQTRITDDHVLRIPSGPRVGEKATQHVFMSPPVYARLAERVRGRLYIEVVPASVPTHLIPAA</sequence>
<feature type="compositionally biased region" description="Low complexity" evidence="1">
    <location>
        <begin position="210"/>
        <end position="230"/>
    </location>
</feature>